<accession>A0ABN8RYS2</accession>
<protein>
    <submittedName>
        <fullName evidence="1">Uncharacterized protein</fullName>
    </submittedName>
</protein>
<organism evidence="1 2">
    <name type="scientific">Porites evermanni</name>
    <dbReference type="NCBI Taxonomy" id="104178"/>
    <lineage>
        <taxon>Eukaryota</taxon>
        <taxon>Metazoa</taxon>
        <taxon>Cnidaria</taxon>
        <taxon>Anthozoa</taxon>
        <taxon>Hexacorallia</taxon>
        <taxon>Scleractinia</taxon>
        <taxon>Fungiina</taxon>
        <taxon>Poritidae</taxon>
        <taxon>Porites</taxon>
    </lineage>
</organism>
<gene>
    <name evidence="1" type="ORF">PEVE_00014356</name>
</gene>
<comment type="caution">
    <text evidence="1">The sequence shown here is derived from an EMBL/GenBank/DDBJ whole genome shotgun (WGS) entry which is preliminary data.</text>
</comment>
<reference evidence="1 2" key="1">
    <citation type="submission" date="2022-05" db="EMBL/GenBank/DDBJ databases">
        <authorList>
            <consortium name="Genoscope - CEA"/>
            <person name="William W."/>
        </authorList>
    </citation>
    <scope>NUCLEOTIDE SEQUENCE [LARGE SCALE GENOMIC DNA]</scope>
</reference>
<dbReference type="Proteomes" id="UP001159427">
    <property type="component" value="Unassembled WGS sequence"/>
</dbReference>
<proteinExistence type="predicted"/>
<dbReference type="EMBL" id="CALNXI010002080">
    <property type="protein sequence ID" value="CAH3182687.1"/>
    <property type="molecule type" value="Genomic_DNA"/>
</dbReference>
<evidence type="ECO:0000313" key="2">
    <source>
        <dbReference type="Proteomes" id="UP001159427"/>
    </source>
</evidence>
<keyword evidence="2" id="KW-1185">Reference proteome</keyword>
<sequence>MLLGIRKGDRFRWSLVHECGPCTATQKSRRPRALRTFADQGPHSVHLLKYVYGERSEKCRLYSEENNEMDIRSQPMFLSVTEVDEAACAKDGNSKVTLWCLMI</sequence>
<name>A0ABN8RYS2_9CNID</name>
<evidence type="ECO:0000313" key="1">
    <source>
        <dbReference type="EMBL" id="CAH3182687.1"/>
    </source>
</evidence>